<feature type="domain" description="Vitamin K epoxide reductase" evidence="11">
    <location>
        <begin position="16"/>
        <end position="162"/>
    </location>
</feature>
<dbReference type="CDD" id="cd12922">
    <property type="entry name" value="VKOR_5"/>
    <property type="match status" value="1"/>
</dbReference>
<feature type="transmembrane region" description="Helical" evidence="10">
    <location>
        <begin position="84"/>
        <end position="104"/>
    </location>
</feature>
<comment type="similarity">
    <text evidence="2">Belongs to the VKOR family.</text>
</comment>
<dbReference type="Pfam" id="PF07884">
    <property type="entry name" value="VKOR"/>
    <property type="match status" value="1"/>
</dbReference>
<organism evidence="12 13">
    <name type="scientific">Bifidobacterium [indicum] DSM 20214 = LMG 11587</name>
    <dbReference type="NCBI Taxonomy" id="1341694"/>
    <lineage>
        <taxon>Bacteria</taxon>
        <taxon>Bacillati</taxon>
        <taxon>Actinomycetota</taxon>
        <taxon>Actinomycetes</taxon>
        <taxon>Bifidobacteriales</taxon>
        <taxon>Bifidobacteriaceae</taxon>
        <taxon>Bifidobacterium</taxon>
    </lineage>
</organism>
<dbReference type="KEGG" id="bii:BINDI_0345"/>
<evidence type="ECO:0000313" key="12">
    <source>
        <dbReference type="EMBL" id="AIC91627.1"/>
    </source>
</evidence>
<evidence type="ECO:0000313" key="13">
    <source>
        <dbReference type="Proteomes" id="UP000028569"/>
    </source>
</evidence>
<keyword evidence="3 10" id="KW-0812">Transmembrane</keyword>
<dbReference type="EMBL" id="CP006018">
    <property type="protein sequence ID" value="AIC91627.1"/>
    <property type="molecule type" value="Genomic_DNA"/>
</dbReference>
<evidence type="ECO:0000256" key="6">
    <source>
        <dbReference type="ARBA" id="ARBA00023002"/>
    </source>
</evidence>
<keyword evidence="9" id="KW-0676">Redox-active center</keyword>
<dbReference type="InterPro" id="IPR012932">
    <property type="entry name" value="VKOR"/>
</dbReference>
<name>A0A087VTC5_9BIFI</name>
<keyword evidence="8" id="KW-1015">Disulfide bond</keyword>
<dbReference type="OrthoDB" id="9783799at2"/>
<dbReference type="GO" id="GO:0048038">
    <property type="term" value="F:quinone binding"/>
    <property type="evidence" value="ECO:0007669"/>
    <property type="project" value="UniProtKB-KW"/>
</dbReference>
<evidence type="ECO:0000256" key="9">
    <source>
        <dbReference type="ARBA" id="ARBA00023284"/>
    </source>
</evidence>
<dbReference type="InterPro" id="IPR038354">
    <property type="entry name" value="VKOR_sf"/>
</dbReference>
<proteinExistence type="inferred from homology"/>
<evidence type="ECO:0000256" key="5">
    <source>
        <dbReference type="ARBA" id="ARBA00022989"/>
    </source>
</evidence>
<dbReference type="AlphaFoldDB" id="A0A087VTC5"/>
<accession>A0A087VTC5</accession>
<dbReference type="GO" id="GO:0016491">
    <property type="term" value="F:oxidoreductase activity"/>
    <property type="evidence" value="ECO:0007669"/>
    <property type="project" value="UniProtKB-KW"/>
</dbReference>
<keyword evidence="5 10" id="KW-1133">Transmembrane helix</keyword>
<evidence type="ECO:0000256" key="7">
    <source>
        <dbReference type="ARBA" id="ARBA00023136"/>
    </source>
</evidence>
<gene>
    <name evidence="12" type="ORF">BINDI_0345</name>
</gene>
<evidence type="ECO:0000256" key="8">
    <source>
        <dbReference type="ARBA" id="ARBA00023157"/>
    </source>
</evidence>
<dbReference type="HOGENOM" id="CLU_082938_0_0_11"/>
<evidence type="ECO:0000256" key="10">
    <source>
        <dbReference type="SAM" id="Phobius"/>
    </source>
</evidence>
<feature type="transmembrane region" description="Helical" evidence="10">
    <location>
        <begin position="188"/>
        <end position="208"/>
    </location>
</feature>
<evidence type="ECO:0000256" key="1">
    <source>
        <dbReference type="ARBA" id="ARBA00004141"/>
    </source>
</evidence>
<dbReference type="GO" id="GO:0016020">
    <property type="term" value="C:membrane"/>
    <property type="evidence" value="ECO:0007669"/>
    <property type="project" value="UniProtKB-SubCell"/>
</dbReference>
<dbReference type="Gene3D" id="1.20.1440.130">
    <property type="entry name" value="VKOR domain"/>
    <property type="match status" value="1"/>
</dbReference>
<keyword evidence="4" id="KW-0874">Quinone</keyword>
<keyword evidence="7 10" id="KW-0472">Membrane</keyword>
<evidence type="ECO:0000259" key="11">
    <source>
        <dbReference type="SMART" id="SM00756"/>
    </source>
</evidence>
<sequence length="216" mass="23151">MNEQIPEATPGWRHGHVWTYTMAAVTSLMALFSSLILAAETLQLARNPQGRLSCDINAVVSCSTVAGSWQAELIHLGTLPIPNAFLGLAAEAVFLTLAVVGLSGVGLPSWMAGLTWLGSLLALAYAVWLFTQSVFVIRALCPWCLVMLASTSIQFMAFSHATVTVQGLPSPQGHMPGLGRGLRAYYRLHFDLMVDLVWLAALITIILAKEGAAIFG</sequence>
<evidence type="ECO:0000256" key="3">
    <source>
        <dbReference type="ARBA" id="ARBA00022692"/>
    </source>
</evidence>
<comment type="subcellular location">
    <subcellularLocation>
        <location evidence="1">Membrane</location>
        <topology evidence="1">Multi-pass membrane protein</topology>
    </subcellularLocation>
</comment>
<feature type="transmembrane region" description="Helical" evidence="10">
    <location>
        <begin position="143"/>
        <end position="168"/>
    </location>
</feature>
<dbReference type="InterPro" id="IPR041714">
    <property type="entry name" value="VKOR_Actinobacteria"/>
</dbReference>
<evidence type="ECO:0000256" key="4">
    <source>
        <dbReference type="ARBA" id="ARBA00022719"/>
    </source>
</evidence>
<feature type="transmembrane region" description="Helical" evidence="10">
    <location>
        <begin position="20"/>
        <end position="39"/>
    </location>
</feature>
<protein>
    <submittedName>
        <fullName evidence="12">Vitamin K epoxide reductase</fullName>
    </submittedName>
</protein>
<dbReference type="SMART" id="SM00756">
    <property type="entry name" value="VKc"/>
    <property type="match status" value="1"/>
</dbReference>
<keyword evidence="6" id="KW-0560">Oxidoreductase</keyword>
<dbReference type="RefSeq" id="WP_033489800.1">
    <property type="nucleotide sequence ID" value="NZ_CP006018.1"/>
</dbReference>
<evidence type="ECO:0000256" key="2">
    <source>
        <dbReference type="ARBA" id="ARBA00006214"/>
    </source>
</evidence>
<dbReference type="Proteomes" id="UP000028569">
    <property type="component" value="Chromosome"/>
</dbReference>
<keyword evidence="13" id="KW-1185">Reference proteome</keyword>
<reference evidence="12 13" key="1">
    <citation type="journal article" date="2014" name="Appl. Environ. Microbiol.">
        <title>Genomic encyclopedia of type strains of the genus Bifidobacterium.</title>
        <authorList>
            <person name="Milani C."/>
            <person name="Lugli G.A."/>
            <person name="Duranti S."/>
            <person name="Turroni F."/>
            <person name="Bottacini F."/>
            <person name="Mangifesta M."/>
            <person name="Sanchez B."/>
            <person name="Viappiani A."/>
            <person name="Mancabelli L."/>
            <person name="Taminiau B."/>
            <person name="Delcenserie V."/>
            <person name="Barrangou R."/>
            <person name="Margolles A."/>
            <person name="van Sinderen D."/>
            <person name="Ventura M."/>
        </authorList>
    </citation>
    <scope>NUCLEOTIDE SEQUENCE [LARGE SCALE GENOMIC DNA]</scope>
    <source>
        <strain evidence="12 13">LMG 11587</strain>
    </source>
</reference>
<feature type="transmembrane region" description="Helical" evidence="10">
    <location>
        <begin position="110"/>
        <end position="131"/>
    </location>
</feature>